<evidence type="ECO:0000313" key="3">
    <source>
        <dbReference type="Proteomes" id="UP000525623"/>
    </source>
</evidence>
<comment type="caution">
    <text evidence="2">The sequence shown here is derived from an EMBL/GenBank/DDBJ whole genome shotgun (WGS) entry which is preliminary data.</text>
</comment>
<keyword evidence="2" id="KW-0223">Dioxygenase</keyword>
<dbReference type="AlphaFoldDB" id="A0A7W4JFD8"/>
<dbReference type="PANTHER" id="PTHR34448:SF1">
    <property type="entry name" value="BLL6088 PROTEIN"/>
    <property type="match status" value="1"/>
</dbReference>
<dbReference type="GO" id="GO:0051213">
    <property type="term" value="F:dioxygenase activity"/>
    <property type="evidence" value="ECO:0007669"/>
    <property type="project" value="UniProtKB-KW"/>
</dbReference>
<dbReference type="PANTHER" id="PTHR34448">
    <property type="entry name" value="AMINOPEPTIDASE"/>
    <property type="match status" value="1"/>
</dbReference>
<dbReference type="Proteomes" id="UP000525623">
    <property type="component" value="Unassembled WGS sequence"/>
</dbReference>
<dbReference type="InterPro" id="IPR058739">
    <property type="entry name" value="NicX"/>
</dbReference>
<evidence type="ECO:0000256" key="1">
    <source>
        <dbReference type="ARBA" id="ARBA00022723"/>
    </source>
</evidence>
<name>A0A7W4JFD8_9PROT</name>
<protein>
    <submittedName>
        <fullName evidence="2">2,5-dihydroxypyridine 5,6-dioxygenase</fullName>
    </submittedName>
</protein>
<accession>A0A7W4JFD8</accession>
<dbReference type="SUPFAM" id="SSF144052">
    <property type="entry name" value="Thermophilic metalloprotease-like"/>
    <property type="match status" value="1"/>
</dbReference>
<keyword evidence="3" id="KW-1185">Reference proteome</keyword>
<dbReference type="RefSeq" id="WP_182967617.1">
    <property type="nucleotide sequence ID" value="NZ_BAABGC010000006.1"/>
</dbReference>
<keyword evidence="1" id="KW-0479">Metal-binding</keyword>
<keyword evidence="2" id="KW-0560">Oxidoreductase</keyword>
<dbReference type="GO" id="GO:0046872">
    <property type="term" value="F:metal ion binding"/>
    <property type="evidence" value="ECO:0007669"/>
    <property type="project" value="UniProtKB-KW"/>
</dbReference>
<dbReference type="Pfam" id="PF26233">
    <property type="entry name" value="NicX"/>
    <property type="match status" value="1"/>
</dbReference>
<proteinExistence type="predicted"/>
<reference evidence="2 3" key="1">
    <citation type="submission" date="2020-04" db="EMBL/GenBank/DDBJ databases">
        <title>Description of novel Gluconacetobacter.</title>
        <authorList>
            <person name="Sombolestani A."/>
        </authorList>
    </citation>
    <scope>NUCLEOTIDE SEQUENCE [LARGE SCALE GENOMIC DNA]</scope>
    <source>
        <strain evidence="2 3">LMG 27725</strain>
    </source>
</reference>
<organism evidence="2 3">
    <name type="scientific">Gluconacetobacter tumulicola</name>
    <dbReference type="NCBI Taxonomy" id="1017177"/>
    <lineage>
        <taxon>Bacteria</taxon>
        <taxon>Pseudomonadati</taxon>
        <taxon>Pseudomonadota</taxon>
        <taxon>Alphaproteobacteria</taxon>
        <taxon>Acetobacterales</taxon>
        <taxon>Acetobacteraceae</taxon>
        <taxon>Gluconacetobacter</taxon>
    </lineage>
</organism>
<sequence length="347" mass="37551">MPVSDCELVDAWRQVLDLSGIAAGRTVTVLTSSDTNAQTMRTAILAAQARGAIVNRLDLLPVNGGVSLSRDPLAYVGTTPLTGNHAALALLKASDLVLDLMTLLFSAEQHEILAAGGRILLAVEPPEILLRMVPTAEDRDRVLAASKVLRAAREMHVTSAAGTDVRFTLGDYPILEEYGFCDRPGRWDHWPSGFLATWSNEGTASGTIVLDRGDILLPQKDYVRDPVTFTIEKGYVTDIQGGLEADLLKGYMESFNDPEVYAVSHVGWGLQERAHWSVLGLYDREATIGMDSRACAGNFLWSTGPNNEAGGTRDTACHIDIPMRNCTVSLDGRAVVRDGKLVKETGE</sequence>
<evidence type="ECO:0000313" key="2">
    <source>
        <dbReference type="EMBL" id="MBB2180153.1"/>
    </source>
</evidence>
<dbReference type="EMBL" id="JABEQL010000018">
    <property type="protein sequence ID" value="MBB2180153.1"/>
    <property type="molecule type" value="Genomic_DNA"/>
</dbReference>
<gene>
    <name evidence="2" type="ORF">HLH29_13425</name>
</gene>
<dbReference type="InterPro" id="IPR052170">
    <property type="entry name" value="M29_Exopeptidase"/>
</dbReference>